<feature type="compositionally biased region" description="Basic and acidic residues" evidence="1">
    <location>
        <begin position="1"/>
        <end position="21"/>
    </location>
</feature>
<protein>
    <submittedName>
        <fullName evidence="2">Uncharacterized protein</fullName>
    </submittedName>
</protein>
<keyword evidence="3" id="KW-1185">Reference proteome</keyword>
<evidence type="ECO:0000313" key="2">
    <source>
        <dbReference type="EMBL" id="KAK2631578.1"/>
    </source>
</evidence>
<proteinExistence type="predicted"/>
<accession>A0AAD9WIT2</accession>
<sequence length="70" mass="8365">MAKDKADLQSSLDRVRSSEQNHRHRRRRNRRRLRSIEIARKAGEWSDDDRSFFLSSIPPFFLVSSPPNKR</sequence>
<dbReference type="AlphaFoldDB" id="A0AAD9WIT2"/>
<dbReference type="EMBL" id="MU849494">
    <property type="protein sequence ID" value="KAK2631578.1"/>
    <property type="molecule type" value="Genomic_DNA"/>
</dbReference>
<name>A0AAD9WIT2_EUCGR</name>
<feature type="region of interest" description="Disordered" evidence="1">
    <location>
        <begin position="1"/>
        <end position="32"/>
    </location>
</feature>
<dbReference type="Proteomes" id="UP000030711">
    <property type="component" value="Unassembled WGS sequence"/>
</dbReference>
<comment type="caution">
    <text evidence="2">The sequence shown here is derived from an EMBL/GenBank/DDBJ whole genome shotgun (WGS) entry which is preliminary data.</text>
</comment>
<gene>
    <name evidence="2" type="ORF">EUGRSUZ_L02720</name>
</gene>
<organism evidence="2 3">
    <name type="scientific">Eucalyptus grandis</name>
    <name type="common">Flooded gum</name>
    <dbReference type="NCBI Taxonomy" id="71139"/>
    <lineage>
        <taxon>Eukaryota</taxon>
        <taxon>Viridiplantae</taxon>
        <taxon>Streptophyta</taxon>
        <taxon>Embryophyta</taxon>
        <taxon>Tracheophyta</taxon>
        <taxon>Spermatophyta</taxon>
        <taxon>Magnoliopsida</taxon>
        <taxon>eudicotyledons</taxon>
        <taxon>Gunneridae</taxon>
        <taxon>Pentapetalae</taxon>
        <taxon>rosids</taxon>
        <taxon>malvids</taxon>
        <taxon>Myrtales</taxon>
        <taxon>Myrtaceae</taxon>
        <taxon>Myrtoideae</taxon>
        <taxon>Eucalypteae</taxon>
        <taxon>Eucalyptus</taxon>
    </lineage>
</organism>
<evidence type="ECO:0000313" key="3">
    <source>
        <dbReference type="Proteomes" id="UP000030711"/>
    </source>
</evidence>
<evidence type="ECO:0000256" key="1">
    <source>
        <dbReference type="SAM" id="MobiDB-lite"/>
    </source>
</evidence>
<reference evidence="2 3" key="1">
    <citation type="journal article" date="2014" name="Nature">
        <title>The genome of Eucalyptus grandis.</title>
        <authorList>
            <person name="Myburg A.A."/>
            <person name="Grattapaglia D."/>
            <person name="Tuskan G.A."/>
            <person name="Hellsten U."/>
            <person name="Hayes R.D."/>
            <person name="Grimwood J."/>
            <person name="Jenkins J."/>
            <person name="Lindquist E."/>
            <person name="Tice H."/>
            <person name="Bauer D."/>
            <person name="Goodstein D.M."/>
            <person name="Dubchak I."/>
            <person name="Poliakov A."/>
            <person name="Mizrachi E."/>
            <person name="Kullan A.R."/>
            <person name="Hussey S.G."/>
            <person name="Pinard D."/>
            <person name="van der Merwe K."/>
            <person name="Singh P."/>
            <person name="van Jaarsveld I."/>
            <person name="Silva-Junior O.B."/>
            <person name="Togawa R.C."/>
            <person name="Pappas M.R."/>
            <person name="Faria D.A."/>
            <person name="Sansaloni C.P."/>
            <person name="Petroli C.D."/>
            <person name="Yang X."/>
            <person name="Ranjan P."/>
            <person name="Tschaplinski T.J."/>
            <person name="Ye C.Y."/>
            <person name="Li T."/>
            <person name="Sterck L."/>
            <person name="Vanneste K."/>
            <person name="Murat F."/>
            <person name="Soler M."/>
            <person name="Clemente H.S."/>
            <person name="Saidi N."/>
            <person name="Cassan-Wang H."/>
            <person name="Dunand C."/>
            <person name="Hefer C.A."/>
            <person name="Bornberg-Bauer E."/>
            <person name="Kersting A.R."/>
            <person name="Vining K."/>
            <person name="Amarasinghe V."/>
            <person name="Ranik M."/>
            <person name="Naithani S."/>
            <person name="Elser J."/>
            <person name="Boyd A.E."/>
            <person name="Liston A."/>
            <person name="Spatafora J.W."/>
            <person name="Dharmwardhana P."/>
            <person name="Raja R."/>
            <person name="Sullivan C."/>
            <person name="Romanel E."/>
            <person name="Alves-Ferreira M."/>
            <person name="Kulheim C."/>
            <person name="Foley W."/>
            <person name="Carocha V."/>
            <person name="Paiva J."/>
            <person name="Kudrna D."/>
            <person name="Brommonschenkel S.H."/>
            <person name="Pasquali G."/>
            <person name="Byrne M."/>
            <person name="Rigault P."/>
            <person name="Tibbits J."/>
            <person name="Spokevicius A."/>
            <person name="Jones R.C."/>
            <person name="Steane D.A."/>
            <person name="Vaillancourt R.E."/>
            <person name="Potts B.M."/>
            <person name="Joubert F."/>
            <person name="Barry K."/>
            <person name="Pappas G.J."/>
            <person name="Strauss S.H."/>
            <person name="Jaiswal P."/>
            <person name="Grima-Pettenati J."/>
            <person name="Salse J."/>
            <person name="Van de Peer Y."/>
            <person name="Rokhsar D.S."/>
            <person name="Schmutz J."/>
        </authorList>
    </citation>
    <scope>NUCLEOTIDE SEQUENCE [LARGE SCALE GENOMIC DNA]</scope>
    <source>
        <strain evidence="3">cv. BRASUZ1</strain>
        <tissue evidence="2">Leaf extractions</tissue>
    </source>
</reference>
<feature type="compositionally biased region" description="Basic residues" evidence="1">
    <location>
        <begin position="22"/>
        <end position="32"/>
    </location>
</feature>